<feature type="transmembrane region" description="Helical" evidence="6">
    <location>
        <begin position="347"/>
        <end position="364"/>
    </location>
</feature>
<feature type="transmembrane region" description="Helical" evidence="6">
    <location>
        <begin position="251"/>
        <end position="275"/>
    </location>
</feature>
<feature type="transmembrane region" description="Helical" evidence="6">
    <location>
        <begin position="376"/>
        <end position="396"/>
    </location>
</feature>
<dbReference type="Proteomes" id="UP000500938">
    <property type="component" value="Chromosome"/>
</dbReference>
<dbReference type="AlphaFoldDB" id="A0A6M4IKI9"/>
<dbReference type="PANTHER" id="PTHR31082:SF4">
    <property type="entry name" value="PHEROMONE-REGULATED MEMBRANE PROTEIN 10"/>
    <property type="match status" value="1"/>
</dbReference>
<dbReference type="GO" id="GO:0022857">
    <property type="term" value="F:transmembrane transporter activity"/>
    <property type="evidence" value="ECO:0007669"/>
    <property type="project" value="InterPro"/>
</dbReference>
<accession>A0A6M4IKI9</accession>
<sequence>MARLDLPDALNTAENPLDVPMGSTGGHAAVSRRFLLQLARALHKHGTPAHRLETALAITARRLGLEAEFFSTPTSIMVGIGNLDDQRVSLLRVEPGEPNLGHLATLGDITRGVIEGTLSPADGLQQVEALDSQPRPYPQWLVLFAFICSSAAVSCFLKVRVGDVLIASLLGLLTGTLALLAGRRESTRHVTEPLVAFVVTTVAFTMDGIMGTRSGFATSLAGLVILLPGLTFTVALTELSTRHLSSGTARLSGAIVVFLGLGFGLALGAQTGGALGPMLHEAMPQLQGTLSRASLPAWTEWVALLVAPISFAVLLSAQRRDIGNIMVACAAAYLVSKFAGASLGEQLGAFLGAFVVSAGSNLFARLKRRTAMVTQVPGLLILVPGSIGLRSMQSLIGQDVETGIATGFRVAIIGISLAAGLLAGNVVTSAVNRIRR</sequence>
<dbReference type="RefSeq" id="WP_171224996.1">
    <property type="nucleotide sequence ID" value="NZ_CP053085.1"/>
</dbReference>
<feature type="transmembrane region" description="Helical" evidence="6">
    <location>
        <begin position="216"/>
        <end position="239"/>
    </location>
</feature>
<keyword evidence="4 6" id="KW-0472">Membrane</keyword>
<dbReference type="KEGG" id="ggr:HKW67_08615"/>
<evidence type="ECO:0000256" key="6">
    <source>
        <dbReference type="SAM" id="Phobius"/>
    </source>
</evidence>
<evidence type="ECO:0000259" key="7">
    <source>
        <dbReference type="Pfam" id="PF06738"/>
    </source>
</evidence>
<feature type="transmembrane region" description="Helical" evidence="6">
    <location>
        <begin position="295"/>
        <end position="315"/>
    </location>
</feature>
<dbReference type="EMBL" id="CP053085">
    <property type="protein sequence ID" value="QJR35564.1"/>
    <property type="molecule type" value="Genomic_DNA"/>
</dbReference>
<feature type="domain" description="Threonine/serine exporter-like N-terminal" evidence="7">
    <location>
        <begin position="33"/>
        <end position="270"/>
    </location>
</feature>
<dbReference type="InterPro" id="IPR051361">
    <property type="entry name" value="ThrE/Ser_Exporter"/>
</dbReference>
<gene>
    <name evidence="9" type="ORF">HKW67_08615</name>
</gene>
<feature type="transmembrane region" description="Helical" evidence="6">
    <location>
        <begin position="165"/>
        <end position="182"/>
    </location>
</feature>
<protein>
    <submittedName>
        <fullName evidence="9">Threonine/serine exporter family protein</fullName>
    </submittedName>
</protein>
<organism evidence="9 10">
    <name type="scientific">Gemmatimonas groenlandica</name>
    <dbReference type="NCBI Taxonomy" id="2732249"/>
    <lineage>
        <taxon>Bacteria</taxon>
        <taxon>Pseudomonadati</taxon>
        <taxon>Gemmatimonadota</taxon>
        <taxon>Gemmatimonadia</taxon>
        <taxon>Gemmatimonadales</taxon>
        <taxon>Gemmatimonadaceae</taxon>
        <taxon>Gemmatimonas</taxon>
    </lineage>
</organism>
<feature type="domain" description="Threonine/Serine exporter ThrE" evidence="8">
    <location>
        <begin position="302"/>
        <end position="425"/>
    </location>
</feature>
<dbReference type="InterPro" id="IPR010619">
    <property type="entry name" value="ThrE-like_N"/>
</dbReference>
<comment type="subcellular location">
    <subcellularLocation>
        <location evidence="1">Membrane</location>
        <topology evidence="1">Multi-pass membrane protein</topology>
    </subcellularLocation>
</comment>
<dbReference type="Pfam" id="PF06738">
    <property type="entry name" value="ThrE"/>
    <property type="match status" value="1"/>
</dbReference>
<feature type="transmembrane region" description="Helical" evidence="6">
    <location>
        <begin position="408"/>
        <end position="431"/>
    </location>
</feature>
<dbReference type="Pfam" id="PF12821">
    <property type="entry name" value="ThrE_2"/>
    <property type="match status" value="1"/>
</dbReference>
<dbReference type="PANTHER" id="PTHR31082">
    <property type="entry name" value="PHEROMONE-REGULATED MEMBRANE PROTEIN 10"/>
    <property type="match status" value="1"/>
</dbReference>
<evidence type="ECO:0000256" key="5">
    <source>
        <dbReference type="ARBA" id="ARBA00034125"/>
    </source>
</evidence>
<evidence type="ECO:0000256" key="3">
    <source>
        <dbReference type="ARBA" id="ARBA00022989"/>
    </source>
</evidence>
<evidence type="ECO:0000256" key="4">
    <source>
        <dbReference type="ARBA" id="ARBA00023136"/>
    </source>
</evidence>
<evidence type="ECO:0000313" key="9">
    <source>
        <dbReference type="EMBL" id="QJR35564.1"/>
    </source>
</evidence>
<evidence type="ECO:0000256" key="1">
    <source>
        <dbReference type="ARBA" id="ARBA00004141"/>
    </source>
</evidence>
<reference evidence="9 10" key="1">
    <citation type="submission" date="2020-05" db="EMBL/GenBank/DDBJ databases">
        <title>Complete genome sequence of Gemmatimonas greenlandica TET16.</title>
        <authorList>
            <person name="Zeng Y."/>
        </authorList>
    </citation>
    <scope>NUCLEOTIDE SEQUENCE [LARGE SCALE GENOMIC DNA]</scope>
    <source>
        <strain evidence="9 10">TET16</strain>
    </source>
</reference>
<feature type="transmembrane region" description="Helical" evidence="6">
    <location>
        <begin position="322"/>
        <end position="341"/>
    </location>
</feature>
<comment type="similarity">
    <text evidence="5">Belongs to the ThrE exporter (TC 2.A.79) family.</text>
</comment>
<dbReference type="GO" id="GO:0016020">
    <property type="term" value="C:membrane"/>
    <property type="evidence" value="ECO:0007669"/>
    <property type="project" value="UniProtKB-SubCell"/>
</dbReference>
<evidence type="ECO:0000256" key="2">
    <source>
        <dbReference type="ARBA" id="ARBA00022692"/>
    </source>
</evidence>
<evidence type="ECO:0000259" key="8">
    <source>
        <dbReference type="Pfam" id="PF12821"/>
    </source>
</evidence>
<evidence type="ECO:0000313" key="10">
    <source>
        <dbReference type="Proteomes" id="UP000500938"/>
    </source>
</evidence>
<keyword evidence="10" id="KW-1185">Reference proteome</keyword>
<dbReference type="InterPro" id="IPR024528">
    <property type="entry name" value="ThrE_2"/>
</dbReference>
<name>A0A6M4IKI9_9BACT</name>
<proteinExistence type="inferred from homology"/>
<keyword evidence="3 6" id="KW-1133">Transmembrane helix</keyword>
<feature type="transmembrane region" description="Helical" evidence="6">
    <location>
        <begin position="194"/>
        <end position="210"/>
    </location>
</feature>
<keyword evidence="2 6" id="KW-0812">Transmembrane</keyword>